<keyword evidence="3 10" id="KW-0813">Transport</keyword>
<dbReference type="Pfam" id="PF12932">
    <property type="entry name" value="Sec16"/>
    <property type="match status" value="1"/>
</dbReference>
<dbReference type="GO" id="GO:0007030">
    <property type="term" value="P:Golgi organization"/>
    <property type="evidence" value="ECO:0007669"/>
    <property type="project" value="TreeGrafter"/>
</dbReference>
<keyword evidence="15" id="KW-1185">Reference proteome</keyword>
<dbReference type="RefSeq" id="XP_047757738.1">
    <property type="nucleotide sequence ID" value="XM_047901931.1"/>
</dbReference>
<feature type="compositionally biased region" description="Basic and acidic residues" evidence="11">
    <location>
        <begin position="1689"/>
        <end position="1726"/>
    </location>
</feature>
<evidence type="ECO:0000256" key="8">
    <source>
        <dbReference type="ARBA" id="ARBA00023136"/>
    </source>
</evidence>
<keyword evidence="6 10" id="KW-0653">Protein transport</keyword>
<keyword evidence="5 10" id="KW-0931">ER-Golgi transport</keyword>
<evidence type="ECO:0000313" key="15">
    <source>
        <dbReference type="Proteomes" id="UP000756132"/>
    </source>
</evidence>
<dbReference type="PANTHER" id="PTHR13402">
    <property type="entry name" value="RGPR-RELATED"/>
    <property type="match status" value="1"/>
</dbReference>
<evidence type="ECO:0000259" key="13">
    <source>
        <dbReference type="Pfam" id="PF12932"/>
    </source>
</evidence>
<feature type="compositionally biased region" description="Low complexity" evidence="11">
    <location>
        <begin position="648"/>
        <end position="666"/>
    </location>
</feature>
<dbReference type="GO" id="GO:0012507">
    <property type="term" value="C:ER to Golgi transport vesicle membrane"/>
    <property type="evidence" value="ECO:0007669"/>
    <property type="project" value="TreeGrafter"/>
</dbReference>
<reference evidence="14" key="2">
    <citation type="journal article" date="2022" name="Microb. Genom.">
        <title>A chromosome-scale genome assembly of the tomato pathogen Cladosporium fulvum reveals a compartmentalized genome architecture and the presence of a dispensable chromosome.</title>
        <authorList>
            <person name="Zaccaron A.Z."/>
            <person name="Chen L.H."/>
            <person name="Samaras A."/>
            <person name="Stergiopoulos I."/>
        </authorList>
    </citation>
    <scope>NUCLEOTIDE SEQUENCE</scope>
    <source>
        <strain evidence="14">Race5_Kim</strain>
    </source>
</reference>
<sequence>MSDDGHPNSGNAWTSASAPHCQAASWNPALRPDNEHSLSPAHMRDLSPTSNDDFFDRYPAPTPEKRRQHESTPEVEHDELEPPIATHRNSISVERVVEQRSEVASSEDLMRVPATDWLAEGPGSRRQSAVNFEEDIAQIPAQEQYDEEEGAVFQPGESTLEQEQDLEMRMPDHDEQLAGIPSIPTATDAQFDDEPETERPGSGSEHEGETLEMEEAVEEAPSAPLLEDPEEPPTVETMQPQAPAPPVRAVSQASMLDFDGSASSGQPLPNAHAQPGHLDRSFTTNFTELETPVEAQGDEGRQEAAPVSEGWPSAGDDKTFGERLGNEQTKQPSDELQQTDDGWGSTADDDAFGELLGNDSMSGLEPEFTTQTMEDAIQDASVDATETVRDEDLAAMWASALDDDDLLDESNDLDPSSFFGDDDPGFLDDELLTPAEAAPAPVVKPQAPVQTQRTISSYLPSQPSAPANPYAATSAQAFTSHGRSAGTPSTGLYDVYGHGGPTQQQAQPQRPGISSAQSFVDKAKGGYQSPYDLPMEVVRPKQRPRPAPITSQTTATPPPRSSSMSSQPGQSLQTQPLMGSTPPSSAGSVPAPPPLTAANGVPSARGTPKSDSGFFADLPVSGPKPRARPSGAYTPQPQVAPTPPPSQMPQQLSRPPMAPSMPSQQSVPPPTILQRPSYAALAQPERLPLLPDQATASAPSHALVAPPQNQPYSPSTLPAPTQSQNRFSPAPPSSQVPPTGSRYSPAPTSQAPTSKKYGPATSTVPTPPGVQSAHQFLPRTSSPLAFHTEKPHPMPPQELSRGGASMSASPPKQNGTRSSGTMSPERAASISYSPVEQRLPSGSNLSSPPQRPMTQSPPAVMKTSQYASVQPLERPASASGSAHAPLAAPMQPALANTIAPLNRLHHRRQFSRDLSFATPQDERAHDPLERWKGHPIFRWGESGVIVSSFPRQTPFYAAGHGIPSVKCTPGTVSTQEASSFMAMDDRNAKFPGPLPARAKGKKKEVVAWMTGKIEDLERKAEQVRMDFQMDPDLKKRTEEKLVLWKIVKIFVEHDSHVEGSKQIETEIRAVLLPNLAQQNQVMELQSPVSGTQGIQADIVDRTVVFQLRQALLEGDRERAVWLAEEKKLWGHAMLIASTMGPEVWKQIIQSFVRSQVKTVGSDARSLAALYQVFAGNADECVDELVPPSARAGFQMVSKTDGSFSGNPLEGLDQWRDTLGLVAGNRTANDAPSLMALGRLLSSYGRAEAAHTCFLFARHLVKHTGADDPEASFVILGANTQSTADSFANDLDAIILTEIYEWTSSLSAPSASAQYVPHLQSFKLIHAQELAAYGLKSKAQAYCDHITSAYTSTTRPSPYYHPTFTTAVSDLSAFLSQAPQTGKSGLLSKGAMNKVSSGASSWFTKFVSGDDDQTPAGSAPGAGSQDMISGPFGAVNGDLSDNSRSGSGQDLYNPMMMGGGVPFAAATPPQQQFAPTSAPSKYAPAAAGNRYAPGSSGSASSFGVAPHRAASPQSRSSMERPSSSYSSKSYYAPNPAVQALSVPRPETGRAASDYSVAYSSDSRRGSAQFPGSQSSYEPRPLLAEETPSYGYQPDVQQQPAHDAEASDPFAKPNGIESHNDSEGGVYQSHTSSYEPSSGGYEPPSGSGGYEPPSYQPYQPDEEAEDDVSTKPKRRNMMDDDEDDAMLKATDAARKAEADRQADEAFRKAAEADAARDKSKGGAGDKKGWFGGIGGLFGGKKESQDMPTVHKAKLGEENSFYFDKDLNKWVNKKGGAEAATPAAATPPPPRGGPPSRAVSAAQAIMGPPSGPPSRVASGAGLVGSLGSRGPPSMSGSIGGSPSLGPASGPPSRIGTPASEHGVPMPAAVAALNGSEARPPSAPPSRPSTSMSNASSLDDLLGQPAQRKAGGTVKGKKKAQRYVDVMAK</sequence>
<organism evidence="14 15">
    <name type="scientific">Passalora fulva</name>
    <name type="common">Tomato leaf mold</name>
    <name type="synonym">Cladosporium fulvum</name>
    <dbReference type="NCBI Taxonomy" id="5499"/>
    <lineage>
        <taxon>Eukaryota</taxon>
        <taxon>Fungi</taxon>
        <taxon>Dikarya</taxon>
        <taxon>Ascomycota</taxon>
        <taxon>Pezizomycotina</taxon>
        <taxon>Dothideomycetes</taxon>
        <taxon>Dothideomycetidae</taxon>
        <taxon>Mycosphaerellales</taxon>
        <taxon>Mycosphaerellaceae</taxon>
        <taxon>Fulvia</taxon>
    </lineage>
</organism>
<feature type="compositionally biased region" description="Low complexity" evidence="11">
    <location>
        <begin position="1548"/>
        <end position="1559"/>
    </location>
</feature>
<dbReference type="CDD" id="cd09233">
    <property type="entry name" value="ACE1-Sec16-like"/>
    <property type="match status" value="1"/>
</dbReference>
<dbReference type="OrthoDB" id="8918678at2759"/>
<feature type="compositionally biased region" description="Basic and acidic residues" evidence="11">
    <location>
        <begin position="63"/>
        <end position="75"/>
    </location>
</feature>
<dbReference type="GO" id="GO:0015031">
    <property type="term" value="P:protein transport"/>
    <property type="evidence" value="ECO:0007669"/>
    <property type="project" value="UniProtKB-KW"/>
</dbReference>
<feature type="compositionally biased region" description="Polar residues" evidence="11">
    <location>
        <begin position="501"/>
        <end position="518"/>
    </location>
</feature>
<evidence type="ECO:0000256" key="3">
    <source>
        <dbReference type="ARBA" id="ARBA00022448"/>
    </source>
</evidence>
<feature type="compositionally biased region" description="Polar residues" evidence="11">
    <location>
        <begin position="736"/>
        <end position="753"/>
    </location>
</feature>
<proteinExistence type="inferred from homology"/>
<gene>
    <name evidence="14" type="ORF">CLAFUR5_02783</name>
</gene>
<evidence type="ECO:0000256" key="11">
    <source>
        <dbReference type="SAM" id="MobiDB-lite"/>
    </source>
</evidence>
<feature type="compositionally biased region" description="Polar residues" evidence="11">
    <location>
        <begin position="453"/>
        <end position="490"/>
    </location>
</feature>
<keyword evidence="8 10" id="KW-0472">Membrane</keyword>
<dbReference type="Gene3D" id="1.25.40.1030">
    <property type="match status" value="1"/>
</dbReference>
<dbReference type="FunFam" id="1.25.40.1030:FF:000008">
    <property type="entry name" value="Protein transport protein sec16"/>
    <property type="match status" value="1"/>
</dbReference>
<accession>A0A9Q8L9L3</accession>
<feature type="compositionally biased region" description="Basic and acidic residues" evidence="11">
    <location>
        <begin position="166"/>
        <end position="176"/>
    </location>
</feature>
<feature type="compositionally biased region" description="Polar residues" evidence="11">
    <location>
        <begin position="710"/>
        <end position="727"/>
    </location>
</feature>
<feature type="compositionally biased region" description="Polar residues" evidence="11">
    <location>
        <begin position="326"/>
        <end position="340"/>
    </location>
</feature>
<feature type="compositionally biased region" description="Polar residues" evidence="11">
    <location>
        <begin position="772"/>
        <end position="783"/>
    </location>
</feature>
<feature type="compositionally biased region" description="Polar residues" evidence="11">
    <location>
        <begin position="830"/>
        <end position="862"/>
    </location>
</feature>
<feature type="compositionally biased region" description="Low complexity" evidence="11">
    <location>
        <begin position="1630"/>
        <end position="1657"/>
    </location>
</feature>
<comment type="similarity">
    <text evidence="2 10">Belongs to the SEC16 family.</text>
</comment>
<feature type="compositionally biased region" description="Low complexity" evidence="11">
    <location>
        <begin position="1510"/>
        <end position="1529"/>
    </location>
</feature>
<dbReference type="GO" id="GO:0016192">
    <property type="term" value="P:vesicle-mediated transport"/>
    <property type="evidence" value="ECO:0007669"/>
    <property type="project" value="UniProtKB-KW"/>
</dbReference>
<keyword evidence="4 10" id="KW-0256">Endoplasmic reticulum</keyword>
<evidence type="ECO:0000259" key="12">
    <source>
        <dbReference type="Pfam" id="PF12931"/>
    </source>
</evidence>
<dbReference type="GO" id="GO:0006914">
    <property type="term" value="P:autophagy"/>
    <property type="evidence" value="ECO:0007669"/>
    <property type="project" value="UniProtKB-KW"/>
</dbReference>
<dbReference type="Pfam" id="PF12931">
    <property type="entry name" value="TPR_Sec16"/>
    <property type="match status" value="1"/>
</dbReference>
<dbReference type="GO" id="GO:0070971">
    <property type="term" value="C:endoplasmic reticulum exit site"/>
    <property type="evidence" value="ECO:0007669"/>
    <property type="project" value="TreeGrafter"/>
</dbReference>
<evidence type="ECO:0000256" key="4">
    <source>
        <dbReference type="ARBA" id="ARBA00022824"/>
    </source>
</evidence>
<feature type="compositionally biased region" description="Polar residues" evidence="11">
    <location>
        <begin position="1438"/>
        <end position="1449"/>
    </location>
</feature>
<feature type="region of interest" description="Disordered" evidence="11">
    <location>
        <begin position="405"/>
        <end position="862"/>
    </location>
</feature>
<feature type="compositionally biased region" description="Low complexity" evidence="11">
    <location>
        <begin position="1493"/>
        <end position="1502"/>
    </location>
</feature>
<comment type="function">
    <text evidence="9 10">Involved in the initiation of assembly of the COPII coat required for the formation of transport vesicles from the endoplasmic reticulum (ER) and the selection of cargo molecules. Also involved in autophagy.</text>
</comment>
<evidence type="ECO:0000313" key="14">
    <source>
        <dbReference type="EMBL" id="UJO13372.1"/>
    </source>
</evidence>
<name>A0A9Q8L9L3_PASFU</name>
<dbReference type="InterPro" id="IPR024340">
    <property type="entry name" value="Sec16_CCD"/>
</dbReference>
<dbReference type="InterPro" id="IPR024298">
    <property type="entry name" value="Sec16_Sec23-bd"/>
</dbReference>
<protein>
    <recommendedName>
        <fullName evidence="10">Protein transport protein sec16</fullName>
    </recommendedName>
</protein>
<dbReference type="Proteomes" id="UP000756132">
    <property type="component" value="Chromosome 2"/>
</dbReference>
<comment type="subcellular location">
    <subcellularLocation>
        <location evidence="1">Endoplasmic reticulum membrane</location>
        <topology evidence="1">Peripheral membrane protein</topology>
        <orientation evidence="1">Cytoplasmic side</orientation>
    </subcellularLocation>
</comment>
<dbReference type="EMBL" id="CP090164">
    <property type="protein sequence ID" value="UJO13372.1"/>
    <property type="molecule type" value="Genomic_DNA"/>
</dbReference>
<evidence type="ECO:0000256" key="9">
    <source>
        <dbReference type="ARBA" id="ARBA00024687"/>
    </source>
</evidence>
<dbReference type="GeneID" id="71982661"/>
<keyword evidence="7 10" id="KW-0072">Autophagy</keyword>
<feature type="compositionally biased region" description="Polar residues" evidence="11">
    <location>
        <begin position="806"/>
        <end position="822"/>
    </location>
</feature>
<evidence type="ECO:0000256" key="7">
    <source>
        <dbReference type="ARBA" id="ARBA00023006"/>
    </source>
</evidence>
<feature type="region of interest" description="Disordered" evidence="11">
    <location>
        <begin position="1406"/>
        <end position="1728"/>
    </location>
</feature>
<feature type="compositionally biased region" description="Low complexity" evidence="11">
    <location>
        <begin position="1813"/>
        <end position="1849"/>
    </location>
</feature>
<dbReference type="GO" id="GO:0005789">
    <property type="term" value="C:endoplasmic reticulum membrane"/>
    <property type="evidence" value="ECO:0007669"/>
    <property type="project" value="UniProtKB-SubCell"/>
</dbReference>
<dbReference type="PANTHER" id="PTHR13402:SF6">
    <property type="entry name" value="SECRETORY 16, ISOFORM I"/>
    <property type="match status" value="1"/>
</dbReference>
<evidence type="ECO:0000256" key="1">
    <source>
        <dbReference type="ARBA" id="ARBA00004397"/>
    </source>
</evidence>
<reference evidence="14" key="1">
    <citation type="submission" date="2021-12" db="EMBL/GenBank/DDBJ databases">
        <authorList>
            <person name="Zaccaron A."/>
            <person name="Stergiopoulos I."/>
        </authorList>
    </citation>
    <scope>NUCLEOTIDE SEQUENCE</scope>
    <source>
        <strain evidence="14">Race5_Kim</strain>
    </source>
</reference>
<dbReference type="GO" id="GO:0070973">
    <property type="term" value="P:protein localization to endoplasmic reticulum exit site"/>
    <property type="evidence" value="ECO:0007669"/>
    <property type="project" value="TreeGrafter"/>
</dbReference>
<feature type="region of interest" description="Disordered" evidence="11">
    <location>
        <begin position="1"/>
        <end position="92"/>
    </location>
</feature>
<feature type="compositionally biased region" description="Low complexity" evidence="11">
    <location>
        <begin position="550"/>
        <end position="589"/>
    </location>
</feature>
<evidence type="ECO:0000256" key="5">
    <source>
        <dbReference type="ARBA" id="ARBA00022892"/>
    </source>
</evidence>
<feature type="domain" description="Sec16 central conserved" evidence="13">
    <location>
        <begin position="934"/>
        <end position="1054"/>
    </location>
</feature>
<evidence type="ECO:0000256" key="2">
    <source>
        <dbReference type="ARBA" id="ARBA00005927"/>
    </source>
</evidence>
<dbReference type="OMA" id="YKSPYDL"/>
<feature type="compositionally biased region" description="Acidic residues" evidence="11">
    <location>
        <begin position="420"/>
        <end position="431"/>
    </location>
</feature>
<feature type="region of interest" description="Disordered" evidence="11">
    <location>
        <begin position="141"/>
        <end position="373"/>
    </location>
</feature>
<feature type="compositionally biased region" description="Pro residues" evidence="11">
    <location>
        <begin position="638"/>
        <end position="647"/>
    </location>
</feature>
<evidence type="ECO:0000256" key="10">
    <source>
        <dbReference type="RuleBase" id="RU364101"/>
    </source>
</evidence>
<dbReference type="KEGG" id="ffu:CLAFUR5_02783"/>
<feature type="domain" description="Sec16 Sec23-binding" evidence="12">
    <location>
        <begin position="1107"/>
        <end position="1409"/>
    </location>
</feature>
<feature type="compositionally biased region" description="Low complexity" evidence="11">
    <location>
        <begin position="434"/>
        <end position="452"/>
    </location>
</feature>
<feature type="compositionally biased region" description="Low complexity" evidence="11">
    <location>
        <begin position="1461"/>
        <end position="1479"/>
    </location>
</feature>
<evidence type="ECO:0000256" key="6">
    <source>
        <dbReference type="ARBA" id="ARBA00022927"/>
    </source>
</evidence>
<feature type="compositionally biased region" description="Basic and acidic residues" evidence="11">
    <location>
        <begin position="315"/>
        <end position="325"/>
    </location>
</feature>
<feature type="compositionally biased region" description="Polar residues" evidence="11">
    <location>
        <begin position="8"/>
        <end position="17"/>
    </location>
</feature>
<feature type="region of interest" description="Disordered" evidence="11">
    <location>
        <begin position="1770"/>
        <end position="1925"/>
    </location>
</feature>